<reference evidence="15 19" key="4">
    <citation type="submission" date="2018-10" db="EMBL/GenBank/DDBJ databases">
        <title>Cultivation of a novel Methanohalophilus strain from Kebrit Deep of the Red Sea and a genomic comparison of members of the genus Methanohalophilus.</title>
        <authorList>
            <person name="Guan Y."/>
            <person name="Ngugi D.K."/>
            <person name="Stingl U."/>
        </authorList>
    </citation>
    <scope>NUCLEOTIDE SEQUENCE [LARGE SCALE GENOMIC DNA]</scope>
    <source>
        <strain evidence="15 19">DSM 7471</strain>
    </source>
</reference>
<feature type="binding site" evidence="12">
    <location>
        <position position="288"/>
    </location>
    <ligand>
        <name>(3R)-3-methyl-D-ornithine</name>
        <dbReference type="ChEBI" id="CHEBI:64642"/>
    </ligand>
</feature>
<comment type="similarity">
    <text evidence="10">Belongs to the radical SAM superfamily. CofH family.</text>
</comment>
<dbReference type="EMBL" id="RJJH01000012">
    <property type="protein sequence ID" value="RNI10342.1"/>
    <property type="molecule type" value="Genomic_DNA"/>
</dbReference>
<dbReference type="GO" id="GO:0005506">
    <property type="term" value="F:iron ion binding"/>
    <property type="evidence" value="ECO:0007669"/>
    <property type="project" value="UniProtKB-UniRule"/>
</dbReference>
<dbReference type="Proteomes" id="UP000193969">
    <property type="component" value="Unassembled WGS sequence"/>
</dbReference>
<sequence>MIPEDIENRARNGLATREDALKLLKENPFELFDMADRLRRESVGDDVTYVVNRNVYITNMCRGKCNFCSYNQPDGYILTIPEILEKVETAYVAGATEICIQGGFLPELKLDFYLEIVRAIKEKYPDISIHGYSPMEINHAARVDGISLEEAFTKLLEAGLGTLTGTSAEILCQRVRNIICPEKITTEEWIDTIKSAHNAGLVTNSTIMYGHVETWKERIDHLLILRDIQQKTGKFTELVPLPFLPYNNRVGKKMIKEGRYGPGGIEDLKFYAIARVLLSKHIPNIQASWVKLGNKLAQVALNCGANDLGGTLMEDQITVASGGKNGEYLHPEEMQWIIRGIGRRPVRRDTHYRECK</sequence>
<dbReference type="Proteomes" id="UP000185713">
    <property type="component" value="Unassembled WGS sequence"/>
</dbReference>
<evidence type="ECO:0000313" key="15">
    <source>
        <dbReference type="EMBL" id="RNI10342.1"/>
    </source>
</evidence>
<dbReference type="InterPro" id="IPR019940">
    <property type="entry name" value="CofH_family"/>
</dbReference>
<feature type="binding site" evidence="12">
    <location>
        <position position="67"/>
    </location>
    <ligand>
        <name>S-adenosyl-L-methionine</name>
        <dbReference type="ChEBI" id="CHEBI:59789"/>
    </ligand>
</feature>
<dbReference type="GO" id="GO:0044689">
    <property type="term" value="F:7,8-didemethyl-8-hydroxy-5-deazariboflavin synthase activity"/>
    <property type="evidence" value="ECO:0007669"/>
    <property type="project" value="TreeGrafter"/>
</dbReference>
<dbReference type="SUPFAM" id="SSF102114">
    <property type="entry name" value="Radical SAM enzymes"/>
    <property type="match status" value="1"/>
</dbReference>
<evidence type="ECO:0000256" key="2">
    <source>
        <dbReference type="ARBA" id="ARBA00012289"/>
    </source>
</evidence>
<dbReference type="NCBIfam" id="TIGR03551">
    <property type="entry name" value="F420_cofH"/>
    <property type="match status" value="1"/>
</dbReference>
<dbReference type="EMBL" id="JWTK01000004">
    <property type="protein sequence ID" value="OJH48901.1"/>
    <property type="molecule type" value="Genomic_DNA"/>
</dbReference>
<evidence type="ECO:0000256" key="6">
    <source>
        <dbReference type="ARBA" id="ARBA00022723"/>
    </source>
</evidence>
<dbReference type="InterPro" id="IPR058240">
    <property type="entry name" value="rSAM_sf"/>
</dbReference>
<dbReference type="Gene3D" id="3.20.20.70">
    <property type="entry name" value="Aldolase class I"/>
    <property type="match status" value="1"/>
</dbReference>
<keyword evidence="3 10" id="KW-0004">4Fe-4S</keyword>
<dbReference type="GO" id="GO:0051539">
    <property type="term" value="F:4 iron, 4 sulfur cluster binding"/>
    <property type="evidence" value="ECO:0007669"/>
    <property type="project" value="UniProtKB-KW"/>
</dbReference>
<comment type="cofactor">
    <cofactor evidence="10 11">
        <name>[4Fe-4S] cluster</name>
        <dbReference type="ChEBI" id="CHEBI:49883"/>
    </cofactor>
    <text evidence="10 11">Binds 1 [4Fe-4S] cluster. The cluster is coordinated with 3 cysteines and an exchangeable S-adenosyl-L-methionine.</text>
</comment>
<dbReference type="PANTHER" id="PTHR43076:SF1">
    <property type="entry name" value="LIPOYL SYNTHASE 2"/>
    <property type="match status" value="1"/>
</dbReference>
<comment type="function">
    <text evidence="10">Catalyzes the radical-mediated synthesis of 5-amino-5-(4-hydroxybenzyl)-6-(D-ribitylimino)-5,6-dihydrouracil from 5-amino-6-(D-ribitylamino)uracil and L-tyrosine.</text>
</comment>
<evidence type="ECO:0000256" key="3">
    <source>
        <dbReference type="ARBA" id="ARBA00022485"/>
    </source>
</evidence>
<feature type="binding site" evidence="10 11">
    <location>
        <position position="68"/>
    </location>
    <ligand>
        <name>[4Fe-4S] cluster</name>
        <dbReference type="ChEBI" id="CHEBI:49883"/>
        <note>4Fe-4S-S-AdoMet</note>
    </ligand>
</feature>
<dbReference type="Pfam" id="PF04055">
    <property type="entry name" value="Radical_SAM"/>
    <property type="match status" value="1"/>
</dbReference>
<dbReference type="RefSeq" id="WP_072360404.1">
    <property type="nucleotide sequence ID" value="NZ_FXBN01000002.1"/>
</dbReference>
<keyword evidence="8 10" id="KW-0411">Iron-sulfur</keyword>
<keyword evidence="18" id="KW-1185">Reference proteome</keyword>
<accession>A0A1L9C354</accession>
<dbReference type="SFLD" id="SFLDG01064">
    <property type="entry name" value="F420__menaquinone_cofactor_bio"/>
    <property type="match status" value="1"/>
</dbReference>
<dbReference type="PANTHER" id="PTHR43076">
    <property type="entry name" value="FO SYNTHASE (COFH)"/>
    <property type="match status" value="1"/>
</dbReference>
<reference evidence="16" key="2">
    <citation type="submission" date="2017-04" db="EMBL/GenBank/DDBJ databases">
        <authorList>
            <person name="Afonso C.L."/>
            <person name="Miller P.J."/>
            <person name="Scott M.A."/>
            <person name="Spackman E."/>
            <person name="Goraichik I."/>
            <person name="Dimitrov K.M."/>
            <person name="Suarez D.L."/>
            <person name="Swayne D.E."/>
        </authorList>
    </citation>
    <scope>NUCLEOTIDE SEQUENCE [LARGE SCALE GENOMIC DNA]</scope>
    <source>
        <strain evidence="16">FDF-1</strain>
    </source>
</reference>
<dbReference type="InterPro" id="IPR006638">
    <property type="entry name" value="Elp3/MiaA/NifB-like_rSAM"/>
</dbReference>
<proteinExistence type="inferred from homology"/>
<dbReference type="HAMAP" id="MF_01612">
    <property type="entry name" value="FO_synth_sub2"/>
    <property type="match status" value="1"/>
</dbReference>
<evidence type="ECO:0000256" key="8">
    <source>
        <dbReference type="ARBA" id="ARBA00023014"/>
    </source>
</evidence>
<evidence type="ECO:0000256" key="10">
    <source>
        <dbReference type="HAMAP-Rule" id="MF_01612"/>
    </source>
</evidence>
<dbReference type="CDD" id="cd01335">
    <property type="entry name" value="Radical_SAM"/>
    <property type="match status" value="1"/>
</dbReference>
<feature type="binding site" evidence="12">
    <location>
        <position position="133"/>
    </location>
    <ligand>
        <name>(3R)-3-methyl-D-ornithine</name>
        <dbReference type="ChEBI" id="CHEBI:64642"/>
    </ligand>
</feature>
<dbReference type="InterPro" id="IPR020050">
    <property type="entry name" value="FO_synthase_su2"/>
</dbReference>
<dbReference type="NCBIfam" id="TIGR00423">
    <property type="entry name" value="CofH family radical SAM protein"/>
    <property type="match status" value="1"/>
</dbReference>
<dbReference type="SFLD" id="SFLDF00343">
    <property type="entry name" value="aminofutalosine_synthase_(mqnE"/>
    <property type="match status" value="1"/>
</dbReference>
<feature type="domain" description="Radical SAM core" evidence="13">
    <location>
        <begin position="47"/>
        <end position="280"/>
    </location>
</feature>
<gene>
    <name evidence="10 15" type="primary">cofH</name>
    <name evidence="15" type="ORF">EFE41_08125</name>
    <name evidence="14" type="ORF">MPF_1401</name>
    <name evidence="16" type="ORF">SAMN06264941_1163</name>
</gene>
<protein>
    <recommendedName>
        <fullName evidence="2 10">5-amino-6-(D-ribitylamino)uracil--L-tyrosine 4-hydroxyphenyl transferase</fullName>
        <ecNumber evidence="2 10">2.5.1.147</ecNumber>
    </recommendedName>
    <alternativeName>
        <fullName evidence="10">FO synthase subunit 2</fullName>
    </alternativeName>
</protein>
<feature type="binding site" evidence="10 11">
    <location>
        <position position="61"/>
    </location>
    <ligand>
        <name>[4Fe-4S] cluster</name>
        <dbReference type="ChEBI" id="CHEBI:49883"/>
        <note>4Fe-4S-S-AdoMet</note>
    </ligand>
</feature>
<keyword evidence="6 10" id="KW-0479">Metal-binding</keyword>
<dbReference type="InterPro" id="IPR007197">
    <property type="entry name" value="rSAM"/>
</dbReference>
<dbReference type="Pfam" id="PF19288">
    <property type="entry name" value="CofH_C"/>
    <property type="match status" value="1"/>
</dbReference>
<evidence type="ECO:0000313" key="18">
    <source>
        <dbReference type="Proteomes" id="UP000193969"/>
    </source>
</evidence>
<dbReference type="PIRSF" id="PIRSF004762">
    <property type="entry name" value="CHP00423"/>
    <property type="match status" value="1"/>
</dbReference>
<keyword evidence="7 10" id="KW-0408">Iron</keyword>
<comment type="subunit">
    <text evidence="10">The FO synthase complex consists of two subunits, CofG and CofH.</text>
</comment>
<feature type="binding site" evidence="10 11">
    <location>
        <position position="65"/>
    </location>
    <ligand>
        <name>[4Fe-4S] cluster</name>
        <dbReference type="ChEBI" id="CHEBI:49883"/>
        <note>4Fe-4S-S-AdoMet</note>
    </ligand>
</feature>
<reference evidence="14 17" key="1">
    <citation type="submission" date="2014-12" db="EMBL/GenBank/DDBJ databases">
        <title>The genome sequence of Methanohalophilus portucalensis strain FDF1.</title>
        <authorList>
            <person name="Lai M.-C."/>
            <person name="Lai S.-J."/>
        </authorList>
    </citation>
    <scope>NUCLEOTIDE SEQUENCE [LARGE SCALE GENOMIC DNA]</scope>
    <source>
        <strain evidence="14 17">FDF-1</strain>
    </source>
</reference>
<keyword evidence="5 10" id="KW-0949">S-adenosyl-L-methionine</keyword>
<dbReference type="SFLD" id="SFLDS00029">
    <property type="entry name" value="Radical_SAM"/>
    <property type="match status" value="1"/>
</dbReference>
<dbReference type="InterPro" id="IPR045567">
    <property type="entry name" value="CofH/MnqC-like_C"/>
</dbReference>
<evidence type="ECO:0000256" key="9">
    <source>
        <dbReference type="ARBA" id="ARBA00048468"/>
    </source>
</evidence>
<keyword evidence="4 10" id="KW-0808">Transferase</keyword>
<evidence type="ECO:0000313" key="19">
    <source>
        <dbReference type="Proteomes" id="UP000278252"/>
    </source>
</evidence>
<evidence type="ECO:0000256" key="1">
    <source>
        <dbReference type="ARBA" id="ARBA00004712"/>
    </source>
</evidence>
<reference evidence="18" key="3">
    <citation type="submission" date="2017-04" db="EMBL/GenBank/DDBJ databases">
        <authorList>
            <person name="Varghese N."/>
            <person name="Submissions S."/>
        </authorList>
    </citation>
    <scope>NUCLEOTIDE SEQUENCE [LARGE SCALE GENOMIC DNA]</scope>
    <source>
        <strain evidence="18">FDF-1</strain>
    </source>
</reference>
<dbReference type="InterPro" id="IPR034405">
    <property type="entry name" value="F420"/>
</dbReference>
<evidence type="ECO:0000256" key="7">
    <source>
        <dbReference type="ARBA" id="ARBA00023004"/>
    </source>
</evidence>
<evidence type="ECO:0000256" key="11">
    <source>
        <dbReference type="PIRSR" id="PIRSR004762-1"/>
    </source>
</evidence>
<evidence type="ECO:0000256" key="4">
    <source>
        <dbReference type="ARBA" id="ARBA00022679"/>
    </source>
</evidence>
<evidence type="ECO:0000256" key="12">
    <source>
        <dbReference type="PIRSR" id="PIRSR004762-2"/>
    </source>
</evidence>
<dbReference type="OrthoDB" id="8186at2157"/>
<dbReference type="InterPro" id="IPR013785">
    <property type="entry name" value="Aldolase_TIM"/>
</dbReference>
<dbReference type="GO" id="GO:0141093">
    <property type="term" value="F:5-amino-6-(D-ribitylamino)uracil--L-tyrosine 4-hydroxyphenyl transferase activity"/>
    <property type="evidence" value="ECO:0007669"/>
    <property type="project" value="UniProtKB-EC"/>
</dbReference>
<evidence type="ECO:0000313" key="14">
    <source>
        <dbReference type="EMBL" id="OJH48901.1"/>
    </source>
</evidence>
<dbReference type="AlphaFoldDB" id="A0A1L9C354"/>
<feature type="binding site" evidence="12">
    <location>
        <position position="169"/>
    </location>
    <ligand>
        <name>(3R)-3-methyl-D-ornithine</name>
        <dbReference type="ChEBI" id="CHEBI:64642"/>
    </ligand>
</feature>
<dbReference type="PROSITE" id="PS51918">
    <property type="entry name" value="RADICAL_SAM"/>
    <property type="match status" value="1"/>
</dbReference>
<dbReference type="Proteomes" id="UP000278252">
    <property type="component" value="Unassembled WGS sequence"/>
</dbReference>
<dbReference type="UniPathway" id="UPA00072"/>
<dbReference type="SFLD" id="SFLDF00293">
    <property type="entry name" value="((2_3_4_5-tetrahydroxypentyl)a"/>
    <property type="match status" value="1"/>
</dbReference>
<dbReference type="EC" id="2.5.1.147" evidence="2 10"/>
<dbReference type="SMART" id="SM00729">
    <property type="entry name" value="Elp3"/>
    <property type="match status" value="1"/>
</dbReference>
<evidence type="ECO:0000256" key="5">
    <source>
        <dbReference type="ARBA" id="ARBA00022691"/>
    </source>
</evidence>
<dbReference type="SFLD" id="SFLDG01389">
    <property type="entry name" value="menaquinone_synthsis_involved"/>
    <property type="match status" value="1"/>
</dbReference>
<comment type="pathway">
    <text evidence="1 10">Cofactor biosynthesis; coenzyme F0 biosynthesis.</text>
</comment>
<organism evidence="14 17">
    <name type="scientific">Methanohalophilus portucalensis FDF-1</name>
    <dbReference type="NCBI Taxonomy" id="523843"/>
    <lineage>
        <taxon>Archaea</taxon>
        <taxon>Methanobacteriati</taxon>
        <taxon>Methanobacteriota</taxon>
        <taxon>Stenosarchaea group</taxon>
        <taxon>Methanomicrobia</taxon>
        <taxon>Methanosarcinales</taxon>
        <taxon>Methanosarcinaceae</taxon>
        <taxon>Methanohalophilus</taxon>
    </lineage>
</organism>
<evidence type="ECO:0000313" key="17">
    <source>
        <dbReference type="Proteomes" id="UP000185713"/>
    </source>
</evidence>
<evidence type="ECO:0000313" key="16">
    <source>
        <dbReference type="EMBL" id="SMH37419.1"/>
    </source>
</evidence>
<evidence type="ECO:0000259" key="13">
    <source>
        <dbReference type="PROSITE" id="PS51918"/>
    </source>
</evidence>
<comment type="catalytic activity">
    <reaction evidence="9 10">
        <text>5-amino-6-(D-ribitylamino)uracil + L-tyrosine + S-adenosyl-L-methionine = 5-amino-5-(4-hydroxybenzyl)-6-(D-ribitylimino)-5,6-dihydrouracil + 2-iminoacetate + 5'-deoxyadenosine + L-methionine + H(+)</text>
        <dbReference type="Rhea" id="RHEA:55200"/>
        <dbReference type="ChEBI" id="CHEBI:15378"/>
        <dbReference type="ChEBI" id="CHEBI:15934"/>
        <dbReference type="ChEBI" id="CHEBI:17319"/>
        <dbReference type="ChEBI" id="CHEBI:57844"/>
        <dbReference type="ChEBI" id="CHEBI:58315"/>
        <dbReference type="ChEBI" id="CHEBI:59789"/>
        <dbReference type="ChEBI" id="CHEBI:77846"/>
        <dbReference type="ChEBI" id="CHEBI:85936"/>
        <dbReference type="EC" id="2.5.1.147"/>
    </reaction>
</comment>
<dbReference type="NCBIfam" id="NF005609">
    <property type="entry name" value="PRK07360.1"/>
    <property type="match status" value="1"/>
</dbReference>
<dbReference type="EMBL" id="FXBN01000002">
    <property type="protein sequence ID" value="SMH37419.1"/>
    <property type="molecule type" value="Genomic_DNA"/>
</dbReference>
<dbReference type="SFLD" id="SFLDG01388">
    <property type="entry name" value="7_8-didemethyl-8-hydroxy-5-dea"/>
    <property type="match status" value="1"/>
</dbReference>
<name>A0A1L9C354_9EURY</name>
<dbReference type="STRING" id="523843.SAMN06264941_1163"/>